<dbReference type="OrthoDB" id="5360255at2759"/>
<protein>
    <submittedName>
        <fullName evidence="2">Uncharacterized protein</fullName>
    </submittedName>
</protein>
<evidence type="ECO:0000313" key="2">
    <source>
        <dbReference type="EMBL" id="KAF1982096.1"/>
    </source>
</evidence>
<feature type="region of interest" description="Disordered" evidence="1">
    <location>
        <begin position="315"/>
        <end position="344"/>
    </location>
</feature>
<gene>
    <name evidence="2" type="ORF">K402DRAFT_466994</name>
</gene>
<evidence type="ECO:0000256" key="1">
    <source>
        <dbReference type="SAM" id="MobiDB-lite"/>
    </source>
</evidence>
<feature type="region of interest" description="Disordered" evidence="1">
    <location>
        <begin position="144"/>
        <end position="245"/>
    </location>
</feature>
<feature type="compositionally biased region" description="Polar residues" evidence="1">
    <location>
        <begin position="556"/>
        <end position="576"/>
    </location>
</feature>
<organism evidence="2 3">
    <name type="scientific">Aulographum hederae CBS 113979</name>
    <dbReference type="NCBI Taxonomy" id="1176131"/>
    <lineage>
        <taxon>Eukaryota</taxon>
        <taxon>Fungi</taxon>
        <taxon>Dikarya</taxon>
        <taxon>Ascomycota</taxon>
        <taxon>Pezizomycotina</taxon>
        <taxon>Dothideomycetes</taxon>
        <taxon>Pleosporomycetidae</taxon>
        <taxon>Aulographales</taxon>
        <taxon>Aulographaceae</taxon>
    </lineage>
</organism>
<feature type="region of interest" description="Disordered" evidence="1">
    <location>
        <begin position="414"/>
        <end position="576"/>
    </location>
</feature>
<feature type="compositionally biased region" description="Low complexity" evidence="1">
    <location>
        <begin position="505"/>
        <end position="516"/>
    </location>
</feature>
<feature type="compositionally biased region" description="Polar residues" evidence="1">
    <location>
        <begin position="177"/>
        <end position="189"/>
    </location>
</feature>
<feature type="compositionally biased region" description="Polar residues" evidence="1">
    <location>
        <begin position="317"/>
        <end position="328"/>
    </location>
</feature>
<dbReference type="Pfam" id="PF03525">
    <property type="entry name" value="Meiotic_rec114"/>
    <property type="match status" value="1"/>
</dbReference>
<feature type="compositionally biased region" description="Polar residues" evidence="1">
    <location>
        <begin position="417"/>
        <end position="426"/>
    </location>
</feature>
<accession>A0A6G1GMB0</accession>
<feature type="compositionally biased region" description="Basic residues" evidence="1">
    <location>
        <begin position="470"/>
        <end position="480"/>
    </location>
</feature>
<feature type="compositionally biased region" description="Polar residues" evidence="1">
    <location>
        <begin position="481"/>
        <end position="490"/>
    </location>
</feature>
<feature type="compositionally biased region" description="Polar residues" evidence="1">
    <location>
        <begin position="529"/>
        <end position="548"/>
    </location>
</feature>
<dbReference type="GO" id="GO:0007131">
    <property type="term" value="P:reciprocal meiotic recombination"/>
    <property type="evidence" value="ECO:0007669"/>
    <property type="project" value="InterPro"/>
</dbReference>
<name>A0A6G1GMB0_9PEZI</name>
<dbReference type="AlphaFoldDB" id="A0A6G1GMB0"/>
<evidence type="ECO:0000313" key="3">
    <source>
        <dbReference type="Proteomes" id="UP000800041"/>
    </source>
</evidence>
<dbReference type="Proteomes" id="UP000800041">
    <property type="component" value="Unassembled WGS sequence"/>
</dbReference>
<sequence>MSQQFSPDISRDLIVLPLVKFSWATDPLGSTTNSWVHRHGNFSLVFESSRTMKVMEGADVLDMVDIRQKVQECHAAIQSTKHVNIALHTSQLPTSVLYRRQPPAIAVRYPLSDTEVRRLQLRFSSEDDIETALTFLDGIGCPISAPASSDGKDGQASSRPSSAMPGPSPALPALQPRPSSAMPTLQARPSSAIPALEPRPGFARPPSNDAGLAHAGQGPSTPASFPPPVQGEMNPPPSRGYGSLQYSNRDELLSSSSLYSDQMILASSPSAHQNNQMHDTAEGHRPIQPHSPEGAIEPNPRLDHRSEHAVYEKHLQTESNTLSSQLRRTMTAPYSAPSQSYLNPRPMTPLPTMQQDVEPFRSVPARVTFPHFARYGEIGLSSPMQDRPATAPVTTAPLAQDPLVAMIPPLRELPFNRPQTADTQVSKGLELSSSRPSSASVTQLPPLPTPTFISDEMKGPSHTASAVKSTKNRAPPKKSSRSATGGSTQSKKGRSTPRRAKTSTKSKAATVTKVASGTTATIEDLQLPGPSTDSAQRGQLSSSDTNAADSPREKSTSTAEHPSSASRTAGESTITSDSLRLENLSLAAYAAQSYEDRMQSLEGTIMHLLEDDDFATFCEDVSSCWRRIGLERRGI</sequence>
<dbReference type="InterPro" id="IPR004354">
    <property type="entry name" value="Meiotic_Rec114"/>
</dbReference>
<feature type="compositionally biased region" description="Basic residues" evidence="1">
    <location>
        <begin position="491"/>
        <end position="504"/>
    </location>
</feature>
<proteinExistence type="predicted"/>
<dbReference type="EMBL" id="ML977188">
    <property type="protein sequence ID" value="KAF1982096.1"/>
    <property type="molecule type" value="Genomic_DNA"/>
</dbReference>
<keyword evidence="3" id="KW-1185">Reference proteome</keyword>
<feature type="compositionally biased region" description="Pro residues" evidence="1">
    <location>
        <begin position="224"/>
        <end position="238"/>
    </location>
</feature>
<reference evidence="2" key="1">
    <citation type="journal article" date="2020" name="Stud. Mycol.">
        <title>101 Dothideomycetes genomes: a test case for predicting lifestyles and emergence of pathogens.</title>
        <authorList>
            <person name="Haridas S."/>
            <person name="Albert R."/>
            <person name="Binder M."/>
            <person name="Bloem J."/>
            <person name="Labutti K."/>
            <person name="Salamov A."/>
            <person name="Andreopoulos B."/>
            <person name="Baker S."/>
            <person name="Barry K."/>
            <person name="Bills G."/>
            <person name="Bluhm B."/>
            <person name="Cannon C."/>
            <person name="Castanera R."/>
            <person name="Culley D."/>
            <person name="Daum C."/>
            <person name="Ezra D."/>
            <person name="Gonzalez J."/>
            <person name="Henrissat B."/>
            <person name="Kuo A."/>
            <person name="Liang C."/>
            <person name="Lipzen A."/>
            <person name="Lutzoni F."/>
            <person name="Magnuson J."/>
            <person name="Mondo S."/>
            <person name="Nolan M."/>
            <person name="Ohm R."/>
            <person name="Pangilinan J."/>
            <person name="Park H.-J."/>
            <person name="Ramirez L."/>
            <person name="Alfaro M."/>
            <person name="Sun H."/>
            <person name="Tritt A."/>
            <person name="Yoshinaga Y."/>
            <person name="Zwiers L.-H."/>
            <person name="Turgeon B."/>
            <person name="Goodwin S."/>
            <person name="Spatafora J."/>
            <person name="Crous P."/>
            <person name="Grigoriev I."/>
        </authorList>
    </citation>
    <scope>NUCLEOTIDE SEQUENCE</scope>
    <source>
        <strain evidence="2">CBS 113979</strain>
    </source>
</reference>
<feature type="region of interest" description="Disordered" evidence="1">
    <location>
        <begin position="270"/>
        <end position="301"/>
    </location>
</feature>